<protein>
    <submittedName>
        <fullName evidence="1">2-keto-4-pentenoate hydratase</fullName>
    </submittedName>
</protein>
<organism evidence="1 2">
    <name type="scientific">Candidatus Aramenus sulfurataquae</name>
    <dbReference type="NCBI Taxonomy" id="1326980"/>
    <lineage>
        <taxon>Archaea</taxon>
        <taxon>Thermoproteota</taxon>
        <taxon>Thermoprotei</taxon>
        <taxon>Sulfolobales</taxon>
        <taxon>Sulfolobaceae</taxon>
        <taxon>Candidatus Aramenus</taxon>
    </lineage>
</organism>
<comment type="caution">
    <text evidence="1">The sequence shown here is derived from an EMBL/GenBank/DDBJ whole genome shotgun (WGS) entry which is preliminary data.</text>
</comment>
<gene>
    <name evidence="1" type="ORF">TQ35_0006070</name>
</gene>
<accession>A0ACC6TPP5</accession>
<sequence>MDKAEAILEAYKQRKVIDPFPLTEEEAKEVGRKFAEALVSMEGLGGYKVAKGGIVGVLTKKMITTEDEVELWFPTHKLEVEIIALVKGGNVEKTFLGLELPATRFNKWDLGKEYVIADDAFAGRLYVGKEINPPFGTFKLIVNAKFVAEGAPTYSPREVVKPYMEGYVALGAFIGPLKLSKGDVIRVEGKKTINVRVV</sequence>
<dbReference type="Proteomes" id="UP000053480">
    <property type="component" value="Unassembled WGS sequence"/>
</dbReference>
<reference evidence="1" key="1">
    <citation type="submission" date="2024-07" db="EMBL/GenBank/DDBJ databases">
        <title>Metagenome and Metagenome-Assembled Genomes of Archaea from a hot spring from the geothermal field of Los Azufres, Mexico.</title>
        <authorList>
            <person name="Marin-Paredes R."/>
            <person name="Martinez-Romero E."/>
            <person name="Servin-Garciduenas L.E."/>
        </authorList>
    </citation>
    <scope>NUCLEOTIDE SEQUENCE</scope>
    <source>
        <strain evidence="1">AZ1-454</strain>
    </source>
</reference>
<name>A0ACC6TPP5_9CREN</name>
<dbReference type="EMBL" id="JZWS03000007">
    <property type="protein sequence ID" value="MEW9491750.1"/>
    <property type="molecule type" value="Genomic_DNA"/>
</dbReference>
<evidence type="ECO:0000313" key="2">
    <source>
        <dbReference type="Proteomes" id="UP000053480"/>
    </source>
</evidence>
<proteinExistence type="predicted"/>
<evidence type="ECO:0000313" key="1">
    <source>
        <dbReference type="EMBL" id="MEW9491750.1"/>
    </source>
</evidence>